<feature type="binding site" evidence="7">
    <location>
        <begin position="11"/>
        <end position="16"/>
    </location>
    <ligand>
        <name>NAD(+)</name>
        <dbReference type="ChEBI" id="CHEBI:57540"/>
    </ligand>
</feature>
<dbReference type="GO" id="GO:0042803">
    <property type="term" value="F:protein homodimerization activity"/>
    <property type="evidence" value="ECO:0007669"/>
    <property type="project" value="InterPro"/>
</dbReference>
<dbReference type="GO" id="GO:0005975">
    <property type="term" value="P:carbohydrate metabolic process"/>
    <property type="evidence" value="ECO:0007669"/>
    <property type="project" value="InterPro"/>
</dbReference>
<dbReference type="EC" id="1.1.1.8" evidence="9"/>
<dbReference type="Pfam" id="PF01210">
    <property type="entry name" value="NAD_Gly3P_dh_N"/>
    <property type="match status" value="1"/>
</dbReference>
<evidence type="ECO:0000256" key="5">
    <source>
        <dbReference type="PIRSR" id="PIRSR000114-1"/>
    </source>
</evidence>
<dbReference type="InterPro" id="IPR013328">
    <property type="entry name" value="6PGD_dom2"/>
</dbReference>
<keyword evidence="3 7" id="KW-0520">NAD</keyword>
<dbReference type="FunFam" id="1.10.1040.10:FF:000004">
    <property type="entry name" value="Glycerol-3-phosphate dehydrogenase [NAD(+)]"/>
    <property type="match status" value="1"/>
</dbReference>
<dbReference type="PRINTS" id="PR00077">
    <property type="entry name" value="GPDHDRGNASE"/>
</dbReference>
<dbReference type="SUPFAM" id="SSF51735">
    <property type="entry name" value="NAD(P)-binding Rossmann-fold domains"/>
    <property type="match status" value="1"/>
</dbReference>
<evidence type="ECO:0000256" key="4">
    <source>
        <dbReference type="ARBA" id="ARBA00048683"/>
    </source>
</evidence>
<dbReference type="PANTHER" id="PTHR11728:SF8">
    <property type="entry name" value="GLYCEROL-3-PHOSPHATE DEHYDROGENASE [NAD(+)]-RELATED"/>
    <property type="match status" value="1"/>
</dbReference>
<feature type="binding site" evidence="6">
    <location>
        <position position="122"/>
    </location>
    <ligand>
        <name>substrate</name>
    </ligand>
</feature>
<dbReference type="InterPro" id="IPR006168">
    <property type="entry name" value="G3P_DH_NAD-dep"/>
</dbReference>
<comment type="similarity">
    <text evidence="1 8">Belongs to the NAD-dependent glycerol-3-phosphate dehydrogenase family.</text>
</comment>
<proteinExistence type="inferred from homology"/>
<dbReference type="Pfam" id="PF07479">
    <property type="entry name" value="NAD_Gly3P_dh_C"/>
    <property type="match status" value="1"/>
</dbReference>
<evidence type="ECO:0000259" key="11">
    <source>
        <dbReference type="Pfam" id="PF07479"/>
    </source>
</evidence>
<keyword evidence="2 8" id="KW-0560">Oxidoreductase</keyword>
<evidence type="ECO:0000313" key="12">
    <source>
        <dbReference type="EMBL" id="KAJ5069179.1"/>
    </source>
</evidence>
<dbReference type="OMA" id="ENEVKMW"/>
<evidence type="ECO:0000256" key="1">
    <source>
        <dbReference type="ARBA" id="ARBA00011009"/>
    </source>
</evidence>
<dbReference type="Proteomes" id="UP001149090">
    <property type="component" value="Unassembled WGS sequence"/>
</dbReference>
<feature type="binding site" evidence="7">
    <location>
        <position position="300"/>
    </location>
    <ligand>
        <name>NAD(+)</name>
        <dbReference type="ChEBI" id="CHEBI:57540"/>
    </ligand>
</feature>
<dbReference type="OrthoDB" id="10263760at2759"/>
<evidence type="ECO:0000256" key="3">
    <source>
        <dbReference type="ARBA" id="ARBA00023027"/>
    </source>
</evidence>
<dbReference type="NCBIfam" id="TIGR03376">
    <property type="entry name" value="glycerol3P_DH"/>
    <property type="match status" value="1"/>
</dbReference>
<feature type="binding site" evidence="7">
    <location>
        <position position="43"/>
    </location>
    <ligand>
        <name>NAD(+)</name>
        <dbReference type="ChEBI" id="CHEBI:57540"/>
    </ligand>
</feature>
<feature type="domain" description="Glycerol-3-phosphate dehydrogenase NAD-dependent N-terminal" evidence="10">
    <location>
        <begin position="6"/>
        <end position="175"/>
    </location>
</feature>
<accession>A0A9Q0R7X8</accession>
<dbReference type="Gene3D" id="1.10.1040.10">
    <property type="entry name" value="N-(1-d-carboxylethyl)-l-norvaline Dehydrogenase, domain 2"/>
    <property type="match status" value="1"/>
</dbReference>
<dbReference type="PANTHER" id="PTHR11728">
    <property type="entry name" value="GLYCEROL-3-PHOSPHATE DEHYDROGENASE"/>
    <property type="match status" value="1"/>
</dbReference>
<feature type="binding site" evidence="7">
    <location>
        <position position="271"/>
    </location>
    <ligand>
        <name>NAD(+)</name>
        <dbReference type="ChEBI" id="CHEBI:57540"/>
    </ligand>
</feature>
<feature type="active site" description="Proton acceptor" evidence="5">
    <location>
        <position position="207"/>
    </location>
</feature>
<dbReference type="InterPro" id="IPR036291">
    <property type="entry name" value="NAD(P)-bd_dom_sf"/>
</dbReference>
<dbReference type="FunFam" id="3.40.50.720:FF:000365">
    <property type="entry name" value="Glycerol-3-phosphate dehydrogenase [NAD(+)]"/>
    <property type="match status" value="1"/>
</dbReference>
<comment type="catalytic activity">
    <reaction evidence="4 9">
        <text>sn-glycerol 3-phosphate + NAD(+) = dihydroxyacetone phosphate + NADH + H(+)</text>
        <dbReference type="Rhea" id="RHEA:11092"/>
        <dbReference type="ChEBI" id="CHEBI:15378"/>
        <dbReference type="ChEBI" id="CHEBI:57540"/>
        <dbReference type="ChEBI" id="CHEBI:57597"/>
        <dbReference type="ChEBI" id="CHEBI:57642"/>
        <dbReference type="ChEBI" id="CHEBI:57945"/>
        <dbReference type="EC" id="1.1.1.8"/>
    </reaction>
</comment>
<dbReference type="InterPro" id="IPR006109">
    <property type="entry name" value="G3P_DH_NAD-dep_C"/>
</dbReference>
<dbReference type="EMBL" id="JAPDFW010000107">
    <property type="protein sequence ID" value="KAJ5069179.1"/>
    <property type="molecule type" value="Genomic_DNA"/>
</dbReference>
<feature type="binding site" evidence="7">
    <location>
        <position position="298"/>
    </location>
    <ligand>
        <name>NAD(+)</name>
        <dbReference type="ChEBI" id="CHEBI:57540"/>
    </ligand>
</feature>
<evidence type="ECO:0000256" key="6">
    <source>
        <dbReference type="PIRSR" id="PIRSR000114-2"/>
    </source>
</evidence>
<dbReference type="InterPro" id="IPR008927">
    <property type="entry name" value="6-PGluconate_DH-like_C_sf"/>
</dbReference>
<evidence type="ECO:0000256" key="7">
    <source>
        <dbReference type="PIRSR" id="PIRSR000114-3"/>
    </source>
</evidence>
<name>A0A9Q0R7X8_ANAIG</name>
<feature type="domain" description="Glycerol-3-phosphate dehydrogenase NAD-dependent C-terminal" evidence="11">
    <location>
        <begin position="196"/>
        <end position="340"/>
    </location>
</feature>
<feature type="binding site" evidence="7">
    <location>
        <position position="99"/>
    </location>
    <ligand>
        <name>NAD(+)</name>
        <dbReference type="ChEBI" id="CHEBI:57540"/>
    </ligand>
</feature>
<dbReference type="GO" id="GO:0005829">
    <property type="term" value="C:cytosol"/>
    <property type="evidence" value="ECO:0007669"/>
    <property type="project" value="TreeGrafter"/>
</dbReference>
<dbReference type="InterPro" id="IPR011128">
    <property type="entry name" value="G3P_DH_NAD-dep_N"/>
</dbReference>
<protein>
    <recommendedName>
        <fullName evidence="9">Glycerol-3-phosphate dehydrogenase [NAD(+)]</fullName>
        <ecNumber evidence="9">1.1.1.8</ecNumber>
    </recommendedName>
</protein>
<dbReference type="InterPro" id="IPR017751">
    <property type="entry name" value="G3P_DH_NAD-dep_euk"/>
</dbReference>
<feature type="binding site" evidence="7">
    <location>
        <position position="156"/>
    </location>
    <ligand>
        <name>NAD(+)</name>
        <dbReference type="ChEBI" id="CHEBI:57540"/>
    </ligand>
</feature>
<evidence type="ECO:0000256" key="8">
    <source>
        <dbReference type="RuleBase" id="RU000437"/>
    </source>
</evidence>
<evidence type="ECO:0000256" key="9">
    <source>
        <dbReference type="RuleBase" id="RU361243"/>
    </source>
</evidence>
<dbReference type="GO" id="GO:0141152">
    <property type="term" value="F:glycerol-3-phosphate dehydrogenase (NAD+) activity"/>
    <property type="evidence" value="ECO:0007669"/>
    <property type="project" value="UniProtKB-UniRule"/>
</dbReference>
<keyword evidence="13" id="KW-1185">Reference proteome</keyword>
<organism evidence="12 13">
    <name type="scientific">Anaeramoeba ignava</name>
    <name type="common">Anaerobic marine amoeba</name>
    <dbReference type="NCBI Taxonomy" id="1746090"/>
    <lineage>
        <taxon>Eukaryota</taxon>
        <taxon>Metamonada</taxon>
        <taxon>Anaeramoebidae</taxon>
        <taxon>Anaeramoeba</taxon>
    </lineage>
</organism>
<sequence length="352" mass="39180">MTEKEKVAIIGSGNWGSAIARIIATNTAKHENIFEKETKIWVFEELIDGQKLTEIMNTKHENVKYLPGITLPENLIAEPDLIKSVDGATILVFVLPHQFISRTLSTIKEHIKKGCRAITLIKGFVVDDQDEIHLISDMISESLGIQVSALMGANVANEVAQDMFCETTIGCADQKDQEMYLKLFNTKTFRVSTVSDVYGVEICGSLKNIVALGAGFCDGLSFGGNSKAAIMRIGLLEMKKFAQMFYKGVESETFFESCGVADLITTCVGGRNRKVAEAFVKTGKSWNDLEAELLNGQKLQGTLTCDEVHRFLTKKGKIEEFPLFFTIYLIAQKKVEPLRVFDFDEVTTEFKK</sequence>
<reference evidence="12" key="1">
    <citation type="submission" date="2022-10" db="EMBL/GenBank/DDBJ databases">
        <title>Novel sulphate-reducing endosymbionts in the free-living metamonad Anaeramoeba.</title>
        <authorList>
            <person name="Jerlstrom-Hultqvist J."/>
            <person name="Cepicka I."/>
            <person name="Gallot-Lavallee L."/>
            <person name="Salas-Leiva D."/>
            <person name="Curtis B.A."/>
            <person name="Zahonova K."/>
            <person name="Pipaliya S."/>
            <person name="Dacks J."/>
            <person name="Roger A.J."/>
        </authorList>
    </citation>
    <scope>NUCLEOTIDE SEQUENCE</scope>
    <source>
        <strain evidence="12">BMAN</strain>
    </source>
</reference>
<dbReference type="AlphaFoldDB" id="A0A9Q0R7X8"/>
<feature type="binding site" evidence="6">
    <location>
        <begin position="271"/>
        <end position="272"/>
    </location>
    <ligand>
        <name>substrate</name>
    </ligand>
</feature>
<dbReference type="GO" id="GO:0046168">
    <property type="term" value="P:glycerol-3-phosphate catabolic process"/>
    <property type="evidence" value="ECO:0007669"/>
    <property type="project" value="UniProtKB-UniRule"/>
</dbReference>
<evidence type="ECO:0000313" key="13">
    <source>
        <dbReference type="Proteomes" id="UP001149090"/>
    </source>
</evidence>
<gene>
    <name evidence="12" type="ORF">M0811_11797</name>
</gene>
<dbReference type="PIRSF" id="PIRSF000114">
    <property type="entry name" value="Glycerol-3-P_dh"/>
    <property type="match status" value="1"/>
</dbReference>
<comment type="caution">
    <text evidence="12">The sequence shown here is derived from an EMBL/GenBank/DDBJ whole genome shotgun (WGS) entry which is preliminary data.</text>
</comment>
<evidence type="ECO:0000256" key="2">
    <source>
        <dbReference type="ARBA" id="ARBA00023002"/>
    </source>
</evidence>
<evidence type="ECO:0000259" key="10">
    <source>
        <dbReference type="Pfam" id="PF01210"/>
    </source>
</evidence>
<dbReference type="GO" id="GO:0051287">
    <property type="term" value="F:NAD binding"/>
    <property type="evidence" value="ECO:0007669"/>
    <property type="project" value="UniProtKB-UniRule"/>
</dbReference>
<dbReference type="SUPFAM" id="SSF48179">
    <property type="entry name" value="6-phosphogluconate dehydrogenase C-terminal domain-like"/>
    <property type="match status" value="1"/>
</dbReference>
<dbReference type="Gene3D" id="3.40.50.720">
    <property type="entry name" value="NAD(P)-binding Rossmann-like Domain"/>
    <property type="match status" value="1"/>
</dbReference>
<dbReference type="PROSITE" id="PS00957">
    <property type="entry name" value="NAD_G3PDH"/>
    <property type="match status" value="1"/>
</dbReference>